<evidence type="ECO:0000256" key="2">
    <source>
        <dbReference type="ARBA" id="ARBA00022448"/>
    </source>
</evidence>
<sequence length="219" mass="24200">MATEPTNFFAAGGIVAYPLLVFSILTVALSVERIIFWFRVYSIQPKVIRRVLIDYQENPGQVMKTLTSHRDLPVCRIFTRALGFSYNHEHLSPTQMHTILESAAQAELPILRRFSTVFTTVIAVSPLLGLLGTVLGLMRAFSSLSLGNFDGTQVAGVTGGVSEALVSTVMGLVVAIVALLFANLFRSFYRRQLAFIQESLGQLEVLYSERLTPGELHHV</sequence>
<feature type="transmembrane region" description="Helical" evidence="9">
    <location>
        <begin position="6"/>
        <end position="29"/>
    </location>
</feature>
<dbReference type="InterPro" id="IPR002898">
    <property type="entry name" value="MotA_ExbB_proton_chnl"/>
</dbReference>
<feature type="transmembrane region" description="Helical" evidence="9">
    <location>
        <begin position="161"/>
        <end position="185"/>
    </location>
</feature>
<evidence type="ECO:0000256" key="7">
    <source>
        <dbReference type="ARBA" id="ARBA00023136"/>
    </source>
</evidence>
<evidence type="ECO:0000256" key="8">
    <source>
        <dbReference type="RuleBase" id="RU004057"/>
    </source>
</evidence>
<organism evidence="11 12">
    <name type="scientific">Pseudocalidococcus azoricus BACA0444</name>
    <dbReference type="NCBI Taxonomy" id="2918990"/>
    <lineage>
        <taxon>Bacteria</taxon>
        <taxon>Bacillati</taxon>
        <taxon>Cyanobacteriota</taxon>
        <taxon>Cyanophyceae</taxon>
        <taxon>Acaryochloridales</taxon>
        <taxon>Thermosynechococcaceae</taxon>
        <taxon>Pseudocalidococcus</taxon>
        <taxon>Pseudocalidococcus azoricus</taxon>
    </lineage>
</organism>
<evidence type="ECO:0000256" key="4">
    <source>
        <dbReference type="ARBA" id="ARBA00022692"/>
    </source>
</evidence>
<evidence type="ECO:0000256" key="1">
    <source>
        <dbReference type="ARBA" id="ARBA00004651"/>
    </source>
</evidence>
<dbReference type="Proteomes" id="UP001268256">
    <property type="component" value="Unassembled WGS sequence"/>
</dbReference>
<accession>A0AAE4FWJ8</accession>
<dbReference type="GO" id="GO:0005886">
    <property type="term" value="C:plasma membrane"/>
    <property type="evidence" value="ECO:0007669"/>
    <property type="project" value="UniProtKB-SubCell"/>
</dbReference>
<dbReference type="PANTHER" id="PTHR30625">
    <property type="entry name" value="PROTEIN TOLQ"/>
    <property type="match status" value="1"/>
</dbReference>
<dbReference type="EMBL" id="JAVMIP010000025">
    <property type="protein sequence ID" value="MDS3862285.1"/>
    <property type="molecule type" value="Genomic_DNA"/>
</dbReference>
<gene>
    <name evidence="11" type="ORF">RIF25_15910</name>
</gene>
<comment type="similarity">
    <text evidence="8">Belongs to the exbB/tolQ family.</text>
</comment>
<keyword evidence="4 9" id="KW-0812">Transmembrane</keyword>
<keyword evidence="2 8" id="KW-0813">Transport</keyword>
<dbReference type="PANTHER" id="PTHR30625:SF15">
    <property type="entry name" value="BIOPOLYMER TRANSPORT PROTEIN EXBB"/>
    <property type="match status" value="1"/>
</dbReference>
<comment type="subcellular location">
    <subcellularLocation>
        <location evidence="1">Cell membrane</location>
        <topology evidence="1">Multi-pass membrane protein</topology>
    </subcellularLocation>
    <subcellularLocation>
        <location evidence="8">Membrane</location>
        <topology evidence="8">Multi-pass membrane protein</topology>
    </subcellularLocation>
</comment>
<dbReference type="RefSeq" id="WP_322879493.1">
    <property type="nucleotide sequence ID" value="NZ_JAVMIP010000025.1"/>
</dbReference>
<keyword evidence="7 9" id="KW-0472">Membrane</keyword>
<feature type="domain" description="MotA/TolQ/ExbB proton channel" evidence="10">
    <location>
        <begin position="76"/>
        <end position="196"/>
    </location>
</feature>
<evidence type="ECO:0000313" key="12">
    <source>
        <dbReference type="Proteomes" id="UP001268256"/>
    </source>
</evidence>
<dbReference type="GO" id="GO:0017038">
    <property type="term" value="P:protein import"/>
    <property type="evidence" value="ECO:0007669"/>
    <property type="project" value="TreeGrafter"/>
</dbReference>
<dbReference type="InterPro" id="IPR050790">
    <property type="entry name" value="ExbB/TolQ_transport"/>
</dbReference>
<dbReference type="Pfam" id="PF01618">
    <property type="entry name" value="MotA_ExbB"/>
    <property type="match status" value="1"/>
</dbReference>
<evidence type="ECO:0000313" key="11">
    <source>
        <dbReference type="EMBL" id="MDS3862285.1"/>
    </source>
</evidence>
<feature type="transmembrane region" description="Helical" evidence="9">
    <location>
        <begin position="117"/>
        <end position="141"/>
    </location>
</feature>
<evidence type="ECO:0000256" key="3">
    <source>
        <dbReference type="ARBA" id="ARBA00022475"/>
    </source>
</evidence>
<evidence type="ECO:0000256" key="5">
    <source>
        <dbReference type="ARBA" id="ARBA00022927"/>
    </source>
</evidence>
<dbReference type="AlphaFoldDB" id="A0AAE4FWJ8"/>
<keyword evidence="12" id="KW-1185">Reference proteome</keyword>
<proteinExistence type="inferred from homology"/>
<evidence type="ECO:0000259" key="10">
    <source>
        <dbReference type="Pfam" id="PF01618"/>
    </source>
</evidence>
<evidence type="ECO:0000256" key="9">
    <source>
        <dbReference type="SAM" id="Phobius"/>
    </source>
</evidence>
<evidence type="ECO:0000256" key="6">
    <source>
        <dbReference type="ARBA" id="ARBA00022989"/>
    </source>
</evidence>
<keyword evidence="3" id="KW-1003">Cell membrane</keyword>
<name>A0AAE4FWJ8_9CYAN</name>
<protein>
    <submittedName>
        <fullName evidence="11">MotA/TolQ/ExbB proton channel family protein</fullName>
    </submittedName>
</protein>
<keyword evidence="6 9" id="KW-1133">Transmembrane helix</keyword>
<reference evidence="12" key="1">
    <citation type="submission" date="2023-07" db="EMBL/GenBank/DDBJ databases">
        <authorList>
            <person name="Luz R."/>
            <person name="Cordeiro R."/>
            <person name="Fonseca A."/>
            <person name="Goncalves V."/>
        </authorList>
    </citation>
    <scope>NUCLEOTIDE SEQUENCE [LARGE SCALE GENOMIC DNA]</scope>
    <source>
        <strain evidence="12">BACA0444</strain>
    </source>
</reference>
<comment type="caution">
    <text evidence="11">The sequence shown here is derived from an EMBL/GenBank/DDBJ whole genome shotgun (WGS) entry which is preliminary data.</text>
</comment>
<keyword evidence="5 8" id="KW-0653">Protein transport</keyword>